<keyword evidence="3" id="KW-1185">Reference proteome</keyword>
<dbReference type="STRING" id="320771.Cflav_PD4014"/>
<feature type="region of interest" description="Disordered" evidence="1">
    <location>
        <begin position="1"/>
        <end position="27"/>
    </location>
</feature>
<reference evidence="2 3" key="1">
    <citation type="journal article" date="2011" name="J. Bacteriol.">
        <title>Genome sequence of 'Pedosphaera parvula' Ellin514, an aerobic Verrucomicrobial isolate from pasture soil.</title>
        <authorList>
            <person name="Kant R."/>
            <person name="van Passel M.W."/>
            <person name="Sangwan P."/>
            <person name="Palva A."/>
            <person name="Lucas S."/>
            <person name="Copeland A."/>
            <person name="Lapidus A."/>
            <person name="Glavina Del Rio T."/>
            <person name="Dalin E."/>
            <person name="Tice H."/>
            <person name="Bruce D."/>
            <person name="Goodwin L."/>
            <person name="Pitluck S."/>
            <person name="Chertkov O."/>
            <person name="Larimer F.W."/>
            <person name="Land M.L."/>
            <person name="Hauser L."/>
            <person name="Brettin T.S."/>
            <person name="Detter J.C."/>
            <person name="Han S."/>
            <person name="de Vos W.M."/>
            <person name="Janssen P.H."/>
            <person name="Smidt H."/>
        </authorList>
    </citation>
    <scope>NUCLEOTIDE SEQUENCE [LARGE SCALE GENOMIC DNA]</scope>
    <source>
        <strain evidence="2 3">Ellin514</strain>
    </source>
</reference>
<evidence type="ECO:0000313" key="3">
    <source>
        <dbReference type="Proteomes" id="UP000003688"/>
    </source>
</evidence>
<sequence>MRLMRVSMASKPKSSAPARQRIEQPGSKIKITSKTPVSEPLVALNNGLFYCTRQSQFSAGSLFIFGGAGKAGIRQEVLLI</sequence>
<accession>B9XGS4</accession>
<evidence type="ECO:0000313" key="2">
    <source>
        <dbReference type="EMBL" id="EEF60845.1"/>
    </source>
</evidence>
<proteinExistence type="predicted"/>
<dbReference type="EMBL" id="ABOX02000013">
    <property type="protein sequence ID" value="EEF60845.1"/>
    <property type="molecule type" value="Genomic_DNA"/>
</dbReference>
<name>B9XGS4_PEDPL</name>
<gene>
    <name evidence="2" type="ORF">Cflav_PD4014</name>
</gene>
<organism evidence="2 3">
    <name type="scientific">Pedosphaera parvula (strain Ellin514)</name>
    <dbReference type="NCBI Taxonomy" id="320771"/>
    <lineage>
        <taxon>Bacteria</taxon>
        <taxon>Pseudomonadati</taxon>
        <taxon>Verrucomicrobiota</taxon>
        <taxon>Pedosphaerae</taxon>
        <taxon>Pedosphaerales</taxon>
        <taxon>Pedosphaeraceae</taxon>
        <taxon>Pedosphaera</taxon>
    </lineage>
</organism>
<feature type="compositionally biased region" description="Low complexity" evidence="1">
    <location>
        <begin position="9"/>
        <end position="18"/>
    </location>
</feature>
<evidence type="ECO:0000256" key="1">
    <source>
        <dbReference type="SAM" id="MobiDB-lite"/>
    </source>
</evidence>
<comment type="caution">
    <text evidence="2">The sequence shown here is derived from an EMBL/GenBank/DDBJ whole genome shotgun (WGS) entry which is preliminary data.</text>
</comment>
<protein>
    <submittedName>
        <fullName evidence="2">Uncharacterized protein</fullName>
    </submittedName>
</protein>
<dbReference type="AlphaFoldDB" id="B9XGS4"/>
<dbReference type="Proteomes" id="UP000003688">
    <property type="component" value="Unassembled WGS sequence"/>
</dbReference>